<dbReference type="GO" id="GO:0005794">
    <property type="term" value="C:Golgi apparatus"/>
    <property type="evidence" value="ECO:0007669"/>
    <property type="project" value="TreeGrafter"/>
</dbReference>
<dbReference type="PANTHER" id="PTHR34391:SF2">
    <property type="entry name" value="TRP C-TERMINAL DOMAIN-CONTAINING PROTEIN"/>
    <property type="match status" value="1"/>
</dbReference>
<feature type="transmembrane region" description="Helical" evidence="2">
    <location>
        <begin position="266"/>
        <end position="289"/>
    </location>
</feature>
<protein>
    <submittedName>
        <fullName evidence="3">Uncharacterized protein</fullName>
    </submittedName>
</protein>
<sequence length="608" mass="67503">MHNQKTSWVSRVKLIYARINLTRYTTLYFFLALFSCITLSALQSAAYFNNTDGSYAVAKFVDQANINTTTVGMSFLQDGNVMLCHNIPGEAGAKCSTLVKTIHSHMHVRDLALTLDERESPDLEQCALSLMWLGDVLDDARREDLVILTYQIWLFTMSVMTLLNESLPHLFAGFAARLLATAWGGFRVQGNINLYTTYLNVITTGKCNGFDPMGDWWSDSAPNEVAVLISNTINLVLMGALSYKLFQVYASQTFSRVGASPEVNRIYKLVLLLSVGLQLAGFFTLSQMAMWIAKISFGAIRQLAEHFPIYLGVLIVTSVLSIPWLVLGWISVRRESKALFILFAGISLILFLMATGMFISPLYRFVLREWSFYATMSVTAYILLVATSVLAIICRLQFGKGLAHFLQVSAALDDGDFTPVYFSKGAETPGDDASEFEKKSSGFDTELPTLKYTSSTDNKGPKIPEPVHQRKLSSLSVIFLKDSKTIKLSSSSEMFRNATEDKRISSAPVVVQPVVRTTSIPPMPSRPKAKPPLNINTTVPVLPKINVSPMRYQHTRSETVDARPSREREPTKPQQAAVRSRSVPRRPSNESNASRTSPVASKPAGNFF</sequence>
<comment type="caution">
    <text evidence="3">The sequence shown here is derived from an EMBL/GenBank/DDBJ whole genome shotgun (WGS) entry which is preliminary data.</text>
</comment>
<feature type="transmembrane region" description="Helical" evidence="2">
    <location>
        <begin position="21"/>
        <end position="42"/>
    </location>
</feature>
<evidence type="ECO:0000313" key="3">
    <source>
        <dbReference type="EMBL" id="KAJ7041225.1"/>
    </source>
</evidence>
<feature type="region of interest" description="Disordered" evidence="1">
    <location>
        <begin position="545"/>
        <end position="608"/>
    </location>
</feature>
<feature type="region of interest" description="Disordered" evidence="1">
    <location>
        <begin position="518"/>
        <end position="537"/>
    </location>
</feature>
<dbReference type="Proteomes" id="UP001218188">
    <property type="component" value="Unassembled WGS sequence"/>
</dbReference>
<dbReference type="InterPro" id="IPR040410">
    <property type="entry name" value="UPF0658_Golgi"/>
</dbReference>
<feature type="transmembrane region" description="Helical" evidence="2">
    <location>
        <begin position="225"/>
        <end position="246"/>
    </location>
</feature>
<evidence type="ECO:0000313" key="4">
    <source>
        <dbReference type="Proteomes" id="UP001218188"/>
    </source>
</evidence>
<accession>A0AAD6XAE3</accession>
<feature type="compositionally biased region" description="Basic and acidic residues" evidence="1">
    <location>
        <begin position="555"/>
        <end position="571"/>
    </location>
</feature>
<gene>
    <name evidence="3" type="ORF">C8F04DRAFT_1080663</name>
</gene>
<dbReference type="PANTHER" id="PTHR34391">
    <property type="entry name" value="UPF0658 GOLGI APPARATUS MEMBRANE PROTEIN C1952.10C-RELATED"/>
    <property type="match status" value="1"/>
</dbReference>
<evidence type="ECO:0000256" key="1">
    <source>
        <dbReference type="SAM" id="MobiDB-lite"/>
    </source>
</evidence>
<dbReference type="AlphaFoldDB" id="A0AAD6XAE3"/>
<feature type="transmembrane region" description="Helical" evidence="2">
    <location>
        <begin position="309"/>
        <end position="332"/>
    </location>
</feature>
<evidence type="ECO:0000256" key="2">
    <source>
        <dbReference type="SAM" id="Phobius"/>
    </source>
</evidence>
<feature type="transmembrane region" description="Helical" evidence="2">
    <location>
        <begin position="339"/>
        <end position="360"/>
    </location>
</feature>
<feature type="transmembrane region" description="Helical" evidence="2">
    <location>
        <begin position="372"/>
        <end position="394"/>
    </location>
</feature>
<proteinExistence type="predicted"/>
<keyword evidence="4" id="KW-1185">Reference proteome</keyword>
<feature type="compositionally biased region" description="Polar residues" evidence="1">
    <location>
        <begin position="589"/>
        <end position="599"/>
    </location>
</feature>
<reference evidence="3" key="1">
    <citation type="submission" date="2023-03" db="EMBL/GenBank/DDBJ databases">
        <title>Massive genome expansion in bonnet fungi (Mycena s.s.) driven by repeated elements and novel gene families across ecological guilds.</title>
        <authorList>
            <consortium name="Lawrence Berkeley National Laboratory"/>
            <person name="Harder C.B."/>
            <person name="Miyauchi S."/>
            <person name="Viragh M."/>
            <person name="Kuo A."/>
            <person name="Thoen E."/>
            <person name="Andreopoulos B."/>
            <person name="Lu D."/>
            <person name="Skrede I."/>
            <person name="Drula E."/>
            <person name="Henrissat B."/>
            <person name="Morin E."/>
            <person name="Kohler A."/>
            <person name="Barry K."/>
            <person name="LaButti K."/>
            <person name="Morin E."/>
            <person name="Salamov A."/>
            <person name="Lipzen A."/>
            <person name="Mereny Z."/>
            <person name="Hegedus B."/>
            <person name="Baldrian P."/>
            <person name="Stursova M."/>
            <person name="Weitz H."/>
            <person name="Taylor A."/>
            <person name="Grigoriev I.V."/>
            <person name="Nagy L.G."/>
            <person name="Martin F."/>
            <person name="Kauserud H."/>
        </authorList>
    </citation>
    <scope>NUCLEOTIDE SEQUENCE</scope>
    <source>
        <strain evidence="3">CBHHK200</strain>
    </source>
</reference>
<dbReference type="EMBL" id="JARJCM010000018">
    <property type="protein sequence ID" value="KAJ7041225.1"/>
    <property type="molecule type" value="Genomic_DNA"/>
</dbReference>
<keyword evidence="2" id="KW-1133">Transmembrane helix</keyword>
<name>A0AAD6XAE3_9AGAR</name>
<keyword evidence="2" id="KW-0472">Membrane</keyword>
<keyword evidence="2" id="KW-0812">Transmembrane</keyword>
<organism evidence="3 4">
    <name type="scientific">Mycena alexandri</name>
    <dbReference type="NCBI Taxonomy" id="1745969"/>
    <lineage>
        <taxon>Eukaryota</taxon>
        <taxon>Fungi</taxon>
        <taxon>Dikarya</taxon>
        <taxon>Basidiomycota</taxon>
        <taxon>Agaricomycotina</taxon>
        <taxon>Agaricomycetes</taxon>
        <taxon>Agaricomycetidae</taxon>
        <taxon>Agaricales</taxon>
        <taxon>Marasmiineae</taxon>
        <taxon>Mycenaceae</taxon>
        <taxon>Mycena</taxon>
    </lineage>
</organism>